<evidence type="ECO:0000256" key="1">
    <source>
        <dbReference type="SAM" id="SignalP"/>
    </source>
</evidence>
<dbReference type="Gene3D" id="3.30.60.30">
    <property type="match status" value="1"/>
</dbReference>
<keyword evidence="4" id="KW-1185">Reference proteome</keyword>
<name>A0AAN9W9R3_9ORTH</name>
<organism evidence="3 4">
    <name type="scientific">Gryllus longicercus</name>
    <dbReference type="NCBI Taxonomy" id="2509291"/>
    <lineage>
        <taxon>Eukaryota</taxon>
        <taxon>Metazoa</taxon>
        <taxon>Ecdysozoa</taxon>
        <taxon>Arthropoda</taxon>
        <taxon>Hexapoda</taxon>
        <taxon>Insecta</taxon>
        <taxon>Pterygota</taxon>
        <taxon>Neoptera</taxon>
        <taxon>Polyneoptera</taxon>
        <taxon>Orthoptera</taxon>
        <taxon>Ensifera</taxon>
        <taxon>Gryllidea</taxon>
        <taxon>Grylloidea</taxon>
        <taxon>Gryllidae</taxon>
        <taxon>Gryllinae</taxon>
        <taxon>Gryllus</taxon>
    </lineage>
</organism>
<proteinExistence type="predicted"/>
<protein>
    <recommendedName>
        <fullName evidence="2">Kazal-like domain-containing protein</fullName>
    </recommendedName>
</protein>
<dbReference type="InterPro" id="IPR002350">
    <property type="entry name" value="Kazal_dom"/>
</dbReference>
<dbReference type="EMBL" id="JAZDUA010000055">
    <property type="protein sequence ID" value="KAK7870594.1"/>
    <property type="molecule type" value="Genomic_DNA"/>
</dbReference>
<gene>
    <name evidence="3" type="ORF">R5R35_009098</name>
</gene>
<dbReference type="Pfam" id="PF07648">
    <property type="entry name" value="Kazal_2"/>
    <property type="match status" value="1"/>
</dbReference>
<dbReference type="InterPro" id="IPR036058">
    <property type="entry name" value="Kazal_dom_sf"/>
</dbReference>
<dbReference type="Proteomes" id="UP001378592">
    <property type="component" value="Unassembled WGS sequence"/>
</dbReference>
<dbReference type="SUPFAM" id="SSF100895">
    <property type="entry name" value="Kazal-type serine protease inhibitors"/>
    <property type="match status" value="1"/>
</dbReference>
<feature type="chain" id="PRO_5042996615" description="Kazal-like domain-containing protein" evidence="1">
    <location>
        <begin position="25"/>
        <end position="85"/>
    </location>
</feature>
<dbReference type="AlphaFoldDB" id="A0AAN9W9R3"/>
<keyword evidence="1" id="KW-0732">Signal</keyword>
<accession>A0AAN9W9R3</accession>
<evidence type="ECO:0000259" key="2">
    <source>
        <dbReference type="PROSITE" id="PS51465"/>
    </source>
</evidence>
<evidence type="ECO:0000313" key="3">
    <source>
        <dbReference type="EMBL" id="KAK7870594.1"/>
    </source>
</evidence>
<dbReference type="PROSITE" id="PS51257">
    <property type="entry name" value="PROKAR_LIPOPROTEIN"/>
    <property type="match status" value="1"/>
</dbReference>
<reference evidence="3 4" key="1">
    <citation type="submission" date="2024-03" db="EMBL/GenBank/DDBJ databases">
        <title>The genome assembly and annotation of the cricket Gryllus longicercus Weissman &amp; Gray.</title>
        <authorList>
            <person name="Szrajer S."/>
            <person name="Gray D."/>
            <person name="Ylla G."/>
        </authorList>
    </citation>
    <scope>NUCLEOTIDE SEQUENCE [LARGE SCALE GENOMIC DNA]</scope>
    <source>
        <strain evidence="3">DAG 2021-001</strain>
        <tissue evidence="3">Whole body minus gut</tissue>
    </source>
</reference>
<dbReference type="CDD" id="cd00104">
    <property type="entry name" value="KAZAL_FS"/>
    <property type="match status" value="1"/>
</dbReference>
<dbReference type="PROSITE" id="PS51465">
    <property type="entry name" value="KAZAL_2"/>
    <property type="match status" value="1"/>
</dbReference>
<comment type="caution">
    <text evidence="3">The sequence shown here is derived from an EMBL/GenBank/DDBJ whole genome shotgun (WGS) entry which is preliminary data.</text>
</comment>
<feature type="domain" description="Kazal-like" evidence="2">
    <location>
        <begin position="28"/>
        <end position="75"/>
    </location>
</feature>
<sequence length="85" mass="9097">MNVDNMKTLTVLLLAACVLAAAQAATIACTLEYAPVCAQAPDGSLRSFPNACSMRAAEEETHVDYTLLRSGSCFQDDFPTPEEII</sequence>
<feature type="signal peptide" evidence="1">
    <location>
        <begin position="1"/>
        <end position="24"/>
    </location>
</feature>
<evidence type="ECO:0000313" key="4">
    <source>
        <dbReference type="Proteomes" id="UP001378592"/>
    </source>
</evidence>